<dbReference type="InterPro" id="IPR050090">
    <property type="entry name" value="Tyrosine_recombinase_XerCD"/>
</dbReference>
<dbReference type="Gene3D" id="1.10.443.10">
    <property type="entry name" value="Intergrase catalytic core"/>
    <property type="match status" value="1"/>
</dbReference>
<dbReference type="EMBL" id="JAESWC010000001">
    <property type="protein sequence ID" value="MBL4934209.1"/>
    <property type="molecule type" value="Genomic_DNA"/>
</dbReference>
<dbReference type="PANTHER" id="PTHR30349:SF82">
    <property type="entry name" value="INTEGRASE_RECOMBINASE YOEC-RELATED"/>
    <property type="match status" value="1"/>
</dbReference>
<proteinExistence type="predicted"/>
<organism evidence="3 4">
    <name type="scientific">Clostridium rhizosphaerae</name>
    <dbReference type="NCBI Taxonomy" id="2803861"/>
    <lineage>
        <taxon>Bacteria</taxon>
        <taxon>Bacillati</taxon>
        <taxon>Bacillota</taxon>
        <taxon>Clostridia</taxon>
        <taxon>Eubacteriales</taxon>
        <taxon>Clostridiaceae</taxon>
        <taxon>Clostridium</taxon>
    </lineage>
</organism>
<evidence type="ECO:0000259" key="2">
    <source>
        <dbReference type="PROSITE" id="PS51898"/>
    </source>
</evidence>
<evidence type="ECO:0000313" key="4">
    <source>
        <dbReference type="Proteomes" id="UP000632377"/>
    </source>
</evidence>
<comment type="caution">
    <text evidence="3">The sequence shown here is derived from an EMBL/GenBank/DDBJ whole genome shotgun (WGS) entry which is preliminary data.</text>
</comment>
<dbReference type="InterPro" id="IPR002104">
    <property type="entry name" value="Integrase_catalytic"/>
</dbReference>
<dbReference type="PANTHER" id="PTHR30349">
    <property type="entry name" value="PHAGE INTEGRASE-RELATED"/>
    <property type="match status" value="1"/>
</dbReference>
<accession>A0ABS1T4G1</accession>
<evidence type="ECO:0000313" key="3">
    <source>
        <dbReference type="EMBL" id="MBL4934209.1"/>
    </source>
</evidence>
<keyword evidence="1" id="KW-0233">DNA recombination</keyword>
<sequence length="180" mass="21001">MELVQPIKDMDLINNLRAELRKKEYKDFLLFDIAINTGLKITDIINLTVWDVKNKSQIEVKEDRTRKLLKYDVSPETHEEIDKFIHGMSPGDLLFPTKKGGKRPITSKQAYKAINEIGKKLGIDDIGTHTLRKTFGYHHYKEFNDIEFLQNIFNHSTPEMTLRYIGVTETKAINIEDFFL</sequence>
<protein>
    <submittedName>
        <fullName evidence="3">Tyrosine-type recombinase/integrase</fullName>
    </submittedName>
</protein>
<dbReference type="PROSITE" id="PS51898">
    <property type="entry name" value="TYR_RECOMBINASE"/>
    <property type="match status" value="1"/>
</dbReference>
<evidence type="ECO:0000256" key="1">
    <source>
        <dbReference type="ARBA" id="ARBA00023172"/>
    </source>
</evidence>
<name>A0ABS1T4G1_9CLOT</name>
<dbReference type="Proteomes" id="UP000632377">
    <property type="component" value="Unassembled WGS sequence"/>
</dbReference>
<dbReference type="SUPFAM" id="SSF56349">
    <property type="entry name" value="DNA breaking-rejoining enzymes"/>
    <property type="match status" value="1"/>
</dbReference>
<dbReference type="Pfam" id="PF00589">
    <property type="entry name" value="Phage_integrase"/>
    <property type="match status" value="1"/>
</dbReference>
<reference evidence="3 4" key="1">
    <citation type="submission" date="2021-01" db="EMBL/GenBank/DDBJ databases">
        <title>Genome public.</title>
        <authorList>
            <person name="Liu C."/>
            <person name="Sun Q."/>
        </authorList>
    </citation>
    <scope>NUCLEOTIDE SEQUENCE [LARGE SCALE GENOMIC DNA]</scope>
    <source>
        <strain evidence="3 4">YIM B02515</strain>
    </source>
</reference>
<keyword evidence="4" id="KW-1185">Reference proteome</keyword>
<gene>
    <name evidence="3" type="ORF">JK636_00395</name>
</gene>
<dbReference type="InterPro" id="IPR011010">
    <property type="entry name" value="DNA_brk_join_enz"/>
</dbReference>
<dbReference type="InterPro" id="IPR013762">
    <property type="entry name" value="Integrase-like_cat_sf"/>
</dbReference>
<feature type="domain" description="Tyr recombinase" evidence="2">
    <location>
        <begin position="1"/>
        <end position="177"/>
    </location>
</feature>
<dbReference type="RefSeq" id="WP_202746861.1">
    <property type="nucleotide sequence ID" value="NZ_JAESWC010000001.1"/>
</dbReference>